<feature type="domain" description="TIL" evidence="4">
    <location>
        <begin position="102"/>
        <end position="153"/>
    </location>
</feature>
<feature type="signal peptide" evidence="3">
    <location>
        <begin position="1"/>
        <end position="25"/>
    </location>
</feature>
<proteinExistence type="predicted"/>
<feature type="domain" description="TIL" evidence="4">
    <location>
        <begin position="157"/>
        <end position="213"/>
    </location>
</feature>
<reference evidence="5" key="1">
    <citation type="submission" date="2020-03" db="EMBL/GenBank/DDBJ databases">
        <title>A transcriptome and proteome of the tick Rhipicephalus microplus shaped by the genetic composition of its hosts and developmental stage.</title>
        <authorList>
            <person name="Garcia G.R."/>
            <person name="Ribeiro J.M.C."/>
            <person name="Maruyama S.R."/>
            <person name="Gardinasse L.G."/>
            <person name="Nelson K."/>
            <person name="Ferreira B.R."/>
            <person name="Andrade T.G."/>
            <person name="Santos I.K.F.M."/>
        </authorList>
    </citation>
    <scope>NUCLEOTIDE SEQUENCE</scope>
    <source>
        <strain evidence="5">NSGR</strain>
        <tissue evidence="5">Salivary glands</tissue>
    </source>
</reference>
<feature type="chain" id="PRO_5026098148" evidence="3">
    <location>
        <begin position="26"/>
        <end position="367"/>
    </location>
</feature>
<dbReference type="Pfam" id="PF01826">
    <property type="entry name" value="TIL"/>
    <property type="match status" value="2"/>
</dbReference>
<dbReference type="EMBL" id="GIKN01004043">
    <property type="protein sequence ID" value="NIE46316.1"/>
    <property type="molecule type" value="Transcribed_RNA"/>
</dbReference>
<organism evidence="5">
    <name type="scientific">Rhipicephalus microplus</name>
    <name type="common">Cattle tick</name>
    <name type="synonym">Boophilus microplus</name>
    <dbReference type="NCBI Taxonomy" id="6941"/>
    <lineage>
        <taxon>Eukaryota</taxon>
        <taxon>Metazoa</taxon>
        <taxon>Ecdysozoa</taxon>
        <taxon>Arthropoda</taxon>
        <taxon>Chelicerata</taxon>
        <taxon>Arachnida</taxon>
        <taxon>Acari</taxon>
        <taxon>Parasitiformes</taxon>
        <taxon>Ixodida</taxon>
        <taxon>Ixodoidea</taxon>
        <taxon>Ixodidae</taxon>
        <taxon>Rhipicephalinae</taxon>
        <taxon>Rhipicephalus</taxon>
        <taxon>Boophilus</taxon>
    </lineage>
</organism>
<dbReference type="PANTHER" id="PTHR23259">
    <property type="entry name" value="RIDDLE"/>
    <property type="match status" value="1"/>
</dbReference>
<name>A0A6G5A808_RHIMP</name>
<dbReference type="GO" id="GO:0030414">
    <property type="term" value="F:peptidase inhibitor activity"/>
    <property type="evidence" value="ECO:0007669"/>
    <property type="project" value="UniProtKB-KW"/>
</dbReference>
<evidence type="ECO:0000256" key="3">
    <source>
        <dbReference type="SAM" id="SignalP"/>
    </source>
</evidence>
<accession>A0A6G5A808</accession>
<keyword evidence="3" id="KW-0732">Signal</keyword>
<dbReference type="AlphaFoldDB" id="A0A6G5A808"/>
<dbReference type="InterPro" id="IPR002919">
    <property type="entry name" value="TIL_dom"/>
</dbReference>
<keyword evidence="2" id="KW-1015">Disulfide bond</keyword>
<evidence type="ECO:0000256" key="2">
    <source>
        <dbReference type="ARBA" id="ARBA00023157"/>
    </source>
</evidence>
<dbReference type="InterPro" id="IPR051368">
    <property type="entry name" value="SerProtInhib-TIL_Domain"/>
</dbReference>
<sequence>MLVLVNNMHGSVAVLVAICLVVVSGDFNCTKSGGCSPFTCGPLEVPVKGKPQQDYFCRPLFAPTSLRQKLRTCLCKRGYLRNSWDECVPRMKCIPCKFQWQRDYRTCMPGCPKTCETPFGSPCSKPCTAGCDCPPGYVTNPKFPKLCMKISNCHRICPENSSFKSCASNCLPKCGQRPPKTCDTKCRGACVCNVGYVELERDGKKACILQEICSRLTSLKTNYSAGQNLLLVPSNNTGHFSEHPVRTALSNGIQNVTPARGRGSEGSPSSVISGTGGLPVGVTWEGAFTSAMPGTPGKLVPTAPEAGGRNMIFNNLSNTLSVPSGDTGNHPRAASSNEKVRSINHQMALLAVMEPLTVRQQVRSFNR</sequence>
<protein>
    <submittedName>
        <fullName evidence="5">Putative thyropin</fullName>
    </submittedName>
</protein>
<dbReference type="OrthoDB" id="6236007at2759"/>
<dbReference type="VEuPathDB" id="VectorBase:LOC119164248"/>
<evidence type="ECO:0000259" key="4">
    <source>
        <dbReference type="Pfam" id="PF01826"/>
    </source>
</evidence>
<dbReference type="PANTHER" id="PTHR23259:SF70">
    <property type="entry name" value="ACCESSORY GLAND PROTEIN ACP62F-RELATED"/>
    <property type="match status" value="1"/>
</dbReference>
<dbReference type="Gene3D" id="2.10.25.10">
    <property type="entry name" value="Laminin"/>
    <property type="match status" value="3"/>
</dbReference>
<dbReference type="SUPFAM" id="SSF57567">
    <property type="entry name" value="Serine protease inhibitors"/>
    <property type="match status" value="3"/>
</dbReference>
<evidence type="ECO:0000313" key="5">
    <source>
        <dbReference type="EMBL" id="NIE46316.1"/>
    </source>
</evidence>
<dbReference type="CDD" id="cd19941">
    <property type="entry name" value="TIL"/>
    <property type="match status" value="2"/>
</dbReference>
<evidence type="ECO:0000256" key="1">
    <source>
        <dbReference type="ARBA" id="ARBA00022690"/>
    </source>
</evidence>
<dbReference type="InterPro" id="IPR036084">
    <property type="entry name" value="Ser_inhib-like_sf"/>
</dbReference>
<keyword evidence="1" id="KW-0646">Protease inhibitor</keyword>